<comment type="caution">
    <text evidence="2">The sequence shown here is derived from an EMBL/GenBank/DDBJ whole genome shotgun (WGS) entry which is preliminary data.</text>
</comment>
<dbReference type="AlphaFoldDB" id="A0AAW4VW78"/>
<protein>
    <submittedName>
        <fullName evidence="2">Uncharacterized protein</fullName>
    </submittedName>
</protein>
<organism evidence="2 3">
    <name type="scientific">Agathobaculum butyriciproducens</name>
    <dbReference type="NCBI Taxonomy" id="1628085"/>
    <lineage>
        <taxon>Bacteria</taxon>
        <taxon>Bacillati</taxon>
        <taxon>Bacillota</taxon>
        <taxon>Clostridia</taxon>
        <taxon>Eubacteriales</taxon>
        <taxon>Butyricicoccaceae</taxon>
        <taxon>Agathobaculum</taxon>
    </lineage>
</organism>
<dbReference type="RefSeq" id="WP_110436844.1">
    <property type="nucleotide sequence ID" value="NZ_DBEZDI010000005.1"/>
</dbReference>
<keyword evidence="1" id="KW-1133">Transmembrane helix</keyword>
<keyword evidence="1" id="KW-0812">Transmembrane</keyword>
<evidence type="ECO:0000313" key="2">
    <source>
        <dbReference type="EMBL" id="MCC2175762.1"/>
    </source>
</evidence>
<evidence type="ECO:0000313" key="3">
    <source>
        <dbReference type="Proteomes" id="UP001298753"/>
    </source>
</evidence>
<gene>
    <name evidence="2" type="ORF">LKD22_01235</name>
</gene>
<dbReference type="EMBL" id="JAJEPX010000001">
    <property type="protein sequence ID" value="MCC2175762.1"/>
    <property type="molecule type" value="Genomic_DNA"/>
</dbReference>
<dbReference type="GeneID" id="98660208"/>
<name>A0AAW4VW78_9FIRM</name>
<feature type="transmembrane region" description="Helical" evidence="1">
    <location>
        <begin position="21"/>
        <end position="45"/>
    </location>
</feature>
<reference evidence="2 3" key="1">
    <citation type="submission" date="2021-10" db="EMBL/GenBank/DDBJ databases">
        <title>Anaerobic single-cell dispensing facilitates the cultivation of human gut bacteria.</title>
        <authorList>
            <person name="Afrizal A."/>
        </authorList>
    </citation>
    <scope>NUCLEOTIDE SEQUENCE [LARGE SCALE GENOMIC DNA]</scope>
    <source>
        <strain evidence="2 3">CLA-AA-H270</strain>
    </source>
</reference>
<keyword evidence="3" id="KW-1185">Reference proteome</keyword>
<dbReference type="Proteomes" id="UP001298753">
    <property type="component" value="Unassembled WGS sequence"/>
</dbReference>
<keyword evidence="1" id="KW-0472">Membrane</keyword>
<accession>A0AAW4VW78</accession>
<proteinExistence type="predicted"/>
<evidence type="ECO:0000256" key="1">
    <source>
        <dbReference type="SAM" id="Phobius"/>
    </source>
</evidence>
<sequence length="264" mass="28101">MKPVKKEKHTPKHYLPDTTPKIAAAGATVLVLLVVLSFVLSSGWMHGSSTGIILPGSEGDSPTVGTGSALLTGQSVDDITIDVNNAKTVIATLARPAAYSSRIENTIYYDGGSAALYCHRYVRDNVMRTDTLGSDNQVQSTLIRVPDSKVYAWNAGDSTAYQGKAGDFTDDAAAMLPTYEDVLADEVQLTAAGRQDINGEPCIAVTFEQDGYRCVYAVSTVSGLLAQASFYDGDTLTRKVTVSELSTETPDSELFTLPDGESVI</sequence>